<comment type="caution">
    <text evidence="11">The sequence shown here is derived from an EMBL/GenBank/DDBJ whole genome shotgun (WGS) entry which is preliminary data.</text>
</comment>
<dbReference type="GO" id="GO:0016787">
    <property type="term" value="F:hydrolase activity"/>
    <property type="evidence" value="ECO:0007669"/>
    <property type="project" value="UniProtKB-KW"/>
</dbReference>
<dbReference type="SMART" id="SM00490">
    <property type="entry name" value="HELICc"/>
    <property type="match status" value="1"/>
</dbReference>
<feature type="domain" description="Helicase C-terminal" evidence="10">
    <location>
        <begin position="399"/>
        <end position="572"/>
    </location>
</feature>
<sequence length="918" mass="105879">MGKRKRNKGERRSENNDRPGRHPPHLRGKQIGLFYAQKSKEKKIQHLKRPLGAILLSTTKKQQIQAVLNSTSFKNLFVVDDGSYEHVKDSHFKRDFMRVISETIDEKLTKTPVIISDDSRLDATYYEEFVAKQQNQRYMNMLEKRKKLPAHELKNEILKVLEENQVLVISGETGCGKTTQVPQFILDDFLEKQKGSGCRILCTQPRRISAISVAQRVADERAENLGQSVGYHIRMERRLPRDRASVCFCTTGVVLKMMESDPSLSTVSHLILDEIHERDVMSDFILALIKKIRSIRTDLKIILMSATLNSEKFSRYYDNSPHINIPGFTYPVKEFYLEDVLFRTKFVYEEKRIKQQKIAEYSRFIEPHVRQLERTNQYSREVCIQLRSPLCEEINIELIFTLLVDICQKEQDDGAILVFLTGFGEISSLTRMLQESGQFPSHKYLIFPLHSLMPTIEQKQIFEVPPRGTRKIIIATNIAETSITIDDVVYVIDCGKIKVTGFNVKTNTDILAPEWVSLANANQRRGRAGRVKPGVCFHLFSKARNMVLEKYQLPEILRTRLEGVILTAKVLQLGDISTFFQQLIDSPEPDAVSLALDLLKRLNALTGDEKLTPLGYHLAKLPMAPQMGKMILFGAIFSCLDPILSVAATLDYKDPFQLPVGKEKEANLMKLELSDGIKSDHLLFHEALKGFERCGNNSRQFCWRYFLSYHTLKQLQDMKKQFMEYLHEMNFVPNSDPKSPECNRNSQNLSLIKAIICAGLYPNIAISKVLGKKPVWTPTMQKLNIHPKSILAECRYFDTNILVYYRKVYSNSDYIHDCSLIHPLPVIFFGDNFQGMYEEGRHMITINENLKFVCTESTTSIIKELRDRFNWFLEYKISHPGPVIWGKENETRVLDVIMELITCEDLEVYDDDTFDDYD</sequence>
<dbReference type="SUPFAM" id="SSF52540">
    <property type="entry name" value="P-loop containing nucleoside triphosphate hydrolases"/>
    <property type="match status" value="1"/>
</dbReference>
<dbReference type="AlphaFoldDB" id="A0AA38HZL5"/>
<keyword evidence="3" id="KW-0378">Hydrolase</keyword>
<evidence type="ECO:0000256" key="2">
    <source>
        <dbReference type="ARBA" id="ARBA00022741"/>
    </source>
</evidence>
<dbReference type="InterPro" id="IPR011709">
    <property type="entry name" value="DEAD-box_helicase_OB_fold"/>
</dbReference>
<keyword evidence="4" id="KW-0347">Helicase</keyword>
<dbReference type="InterPro" id="IPR001650">
    <property type="entry name" value="Helicase_C-like"/>
</dbReference>
<dbReference type="GO" id="GO:0005524">
    <property type="term" value="F:ATP binding"/>
    <property type="evidence" value="ECO:0007669"/>
    <property type="project" value="UniProtKB-KW"/>
</dbReference>
<evidence type="ECO:0000256" key="8">
    <source>
        <dbReference type="SAM" id="MobiDB-lite"/>
    </source>
</evidence>
<evidence type="ECO:0000256" key="3">
    <source>
        <dbReference type="ARBA" id="ARBA00022801"/>
    </source>
</evidence>
<reference evidence="11" key="1">
    <citation type="journal article" date="2023" name="G3 (Bethesda)">
        <title>Whole genome assemblies of Zophobas morio and Tenebrio molitor.</title>
        <authorList>
            <person name="Kaur S."/>
            <person name="Stinson S.A."/>
            <person name="diCenzo G.C."/>
        </authorList>
    </citation>
    <scope>NUCLEOTIDE SEQUENCE</scope>
    <source>
        <strain evidence="11">QUZm001</strain>
    </source>
</reference>
<evidence type="ECO:0000256" key="4">
    <source>
        <dbReference type="ARBA" id="ARBA00022806"/>
    </source>
</evidence>
<dbReference type="PANTHER" id="PTHR18934">
    <property type="entry name" value="ATP-DEPENDENT RNA HELICASE"/>
    <property type="match status" value="1"/>
</dbReference>
<evidence type="ECO:0000313" key="11">
    <source>
        <dbReference type="EMBL" id="KAJ3647260.1"/>
    </source>
</evidence>
<dbReference type="EMBL" id="JALNTZ010000007">
    <property type="protein sequence ID" value="KAJ3647260.1"/>
    <property type="molecule type" value="Genomic_DNA"/>
</dbReference>
<dbReference type="PANTHER" id="PTHR18934:SF237">
    <property type="entry name" value="ATP-DEPENDENT DNA_RNA HELICASE DHX36"/>
    <property type="match status" value="1"/>
</dbReference>
<dbReference type="InterPro" id="IPR048333">
    <property type="entry name" value="HA2_WH"/>
</dbReference>
<name>A0AA38HZL5_9CUCU</name>
<dbReference type="GO" id="GO:0003678">
    <property type="term" value="F:DNA helicase activity"/>
    <property type="evidence" value="ECO:0007669"/>
    <property type="project" value="TreeGrafter"/>
</dbReference>
<dbReference type="InterPro" id="IPR007502">
    <property type="entry name" value="Helicase-assoc_dom"/>
</dbReference>
<dbReference type="GO" id="GO:0003724">
    <property type="term" value="F:RNA helicase activity"/>
    <property type="evidence" value="ECO:0007669"/>
    <property type="project" value="UniProtKB-EC"/>
</dbReference>
<dbReference type="PROSITE" id="PS51194">
    <property type="entry name" value="HELICASE_CTER"/>
    <property type="match status" value="1"/>
</dbReference>
<dbReference type="GO" id="GO:0005634">
    <property type="term" value="C:nucleus"/>
    <property type="evidence" value="ECO:0007669"/>
    <property type="project" value="TreeGrafter"/>
</dbReference>
<dbReference type="Pfam" id="PF00271">
    <property type="entry name" value="Helicase_C"/>
    <property type="match status" value="1"/>
</dbReference>
<accession>A0AA38HZL5</accession>
<feature type="compositionally biased region" description="Basic and acidic residues" evidence="8">
    <location>
        <begin position="10"/>
        <end position="20"/>
    </location>
</feature>
<evidence type="ECO:0000259" key="10">
    <source>
        <dbReference type="PROSITE" id="PS51194"/>
    </source>
</evidence>
<dbReference type="Pfam" id="PF04408">
    <property type="entry name" value="WHD_HA2"/>
    <property type="match status" value="1"/>
</dbReference>
<evidence type="ECO:0000256" key="5">
    <source>
        <dbReference type="ARBA" id="ARBA00022840"/>
    </source>
</evidence>
<organism evidence="11 12">
    <name type="scientific">Zophobas morio</name>
    <dbReference type="NCBI Taxonomy" id="2755281"/>
    <lineage>
        <taxon>Eukaryota</taxon>
        <taxon>Metazoa</taxon>
        <taxon>Ecdysozoa</taxon>
        <taxon>Arthropoda</taxon>
        <taxon>Hexapoda</taxon>
        <taxon>Insecta</taxon>
        <taxon>Pterygota</taxon>
        <taxon>Neoptera</taxon>
        <taxon>Endopterygota</taxon>
        <taxon>Coleoptera</taxon>
        <taxon>Polyphaga</taxon>
        <taxon>Cucujiformia</taxon>
        <taxon>Tenebrionidae</taxon>
        <taxon>Zophobas</taxon>
    </lineage>
</organism>
<dbReference type="Gene3D" id="3.40.50.300">
    <property type="entry name" value="P-loop containing nucleotide triphosphate hydrolases"/>
    <property type="match status" value="2"/>
</dbReference>
<dbReference type="PROSITE" id="PS00690">
    <property type="entry name" value="DEAH_ATP_HELICASE"/>
    <property type="match status" value="1"/>
</dbReference>
<feature type="region of interest" description="Disordered" evidence="8">
    <location>
        <begin position="1"/>
        <end position="28"/>
    </location>
</feature>
<dbReference type="Pfam" id="PF21010">
    <property type="entry name" value="HA2_C"/>
    <property type="match status" value="1"/>
</dbReference>
<evidence type="ECO:0000256" key="7">
    <source>
        <dbReference type="ARBA" id="ARBA00047984"/>
    </source>
</evidence>
<evidence type="ECO:0000313" key="12">
    <source>
        <dbReference type="Proteomes" id="UP001168821"/>
    </source>
</evidence>
<dbReference type="FunFam" id="1.20.120.1080:FF:000002">
    <property type="entry name" value="Putative ATP-dependent RNA helicase DHX36"/>
    <property type="match status" value="1"/>
</dbReference>
<dbReference type="InterPro" id="IPR002464">
    <property type="entry name" value="DNA/RNA_helicase_DEAH_CS"/>
</dbReference>
<keyword evidence="12" id="KW-1185">Reference proteome</keyword>
<dbReference type="SMART" id="SM00487">
    <property type="entry name" value="DEXDc"/>
    <property type="match status" value="1"/>
</dbReference>
<evidence type="ECO:0000256" key="1">
    <source>
        <dbReference type="ARBA" id="ARBA00012552"/>
    </source>
</evidence>
<dbReference type="SMART" id="SM00847">
    <property type="entry name" value="HA2"/>
    <property type="match status" value="1"/>
</dbReference>
<keyword evidence="5" id="KW-0067">ATP-binding</keyword>
<dbReference type="InterPro" id="IPR027417">
    <property type="entry name" value="P-loop_NTPase"/>
</dbReference>
<keyword evidence="6" id="KW-0694">RNA-binding</keyword>
<dbReference type="EC" id="3.6.4.13" evidence="1"/>
<protein>
    <recommendedName>
        <fullName evidence="1">RNA helicase</fullName>
        <ecNumber evidence="1">3.6.4.13</ecNumber>
    </recommendedName>
</protein>
<dbReference type="Pfam" id="PF07717">
    <property type="entry name" value="OB_NTP_bind"/>
    <property type="match status" value="1"/>
</dbReference>
<dbReference type="Pfam" id="PF00270">
    <property type="entry name" value="DEAD"/>
    <property type="match status" value="1"/>
</dbReference>
<dbReference type="GO" id="GO:0005737">
    <property type="term" value="C:cytoplasm"/>
    <property type="evidence" value="ECO:0007669"/>
    <property type="project" value="TreeGrafter"/>
</dbReference>
<gene>
    <name evidence="11" type="ORF">Zmor_024787</name>
</gene>
<dbReference type="Gene3D" id="1.20.120.1080">
    <property type="match status" value="1"/>
</dbReference>
<dbReference type="InterPro" id="IPR011545">
    <property type="entry name" value="DEAD/DEAH_box_helicase_dom"/>
</dbReference>
<keyword evidence="2" id="KW-0547">Nucleotide-binding</keyword>
<evidence type="ECO:0000256" key="6">
    <source>
        <dbReference type="ARBA" id="ARBA00022884"/>
    </source>
</evidence>
<feature type="domain" description="Helicase ATP-binding" evidence="9">
    <location>
        <begin position="158"/>
        <end position="326"/>
    </location>
</feature>
<dbReference type="Proteomes" id="UP001168821">
    <property type="component" value="Unassembled WGS sequence"/>
</dbReference>
<proteinExistence type="predicted"/>
<dbReference type="FunFam" id="3.40.50.300:FF:000500">
    <property type="entry name" value="ATP-dependent RNA helicase DHX29"/>
    <property type="match status" value="1"/>
</dbReference>
<comment type="catalytic activity">
    <reaction evidence="7">
        <text>ATP + H2O = ADP + phosphate + H(+)</text>
        <dbReference type="Rhea" id="RHEA:13065"/>
        <dbReference type="ChEBI" id="CHEBI:15377"/>
        <dbReference type="ChEBI" id="CHEBI:15378"/>
        <dbReference type="ChEBI" id="CHEBI:30616"/>
        <dbReference type="ChEBI" id="CHEBI:43474"/>
        <dbReference type="ChEBI" id="CHEBI:456216"/>
        <dbReference type="EC" id="3.6.4.13"/>
    </reaction>
</comment>
<dbReference type="PROSITE" id="PS51192">
    <property type="entry name" value="HELICASE_ATP_BIND_1"/>
    <property type="match status" value="1"/>
</dbReference>
<dbReference type="InterPro" id="IPR014001">
    <property type="entry name" value="Helicase_ATP-bd"/>
</dbReference>
<dbReference type="GO" id="GO:0002151">
    <property type="term" value="F:G-quadruplex RNA binding"/>
    <property type="evidence" value="ECO:0007669"/>
    <property type="project" value="TreeGrafter"/>
</dbReference>
<dbReference type="CDD" id="cd18791">
    <property type="entry name" value="SF2_C_RHA"/>
    <property type="match status" value="1"/>
</dbReference>
<evidence type="ECO:0000259" key="9">
    <source>
        <dbReference type="PROSITE" id="PS51192"/>
    </source>
</evidence>
<dbReference type="GO" id="GO:0051880">
    <property type="term" value="F:G-quadruplex DNA binding"/>
    <property type="evidence" value="ECO:0007669"/>
    <property type="project" value="TreeGrafter"/>
</dbReference>